<dbReference type="Proteomes" id="UP000306954">
    <property type="component" value="Unassembled WGS sequence"/>
</dbReference>
<dbReference type="SFLD" id="SFLDG01278">
    <property type="entry name" value="biotin_synthase_like"/>
    <property type="match status" value="1"/>
</dbReference>
<sequence>MINKHLFKPRQQFKILVQSRSLATQLNPHPFTPNGPVNSSKEHKDGDIRNDWNRNDIQAIYQQPLLELVYRAASVHRMYHEPGKVQLCTLMNIKTGGCSEDCSYCSQSSRYSTGTEAGKLLALDPVIQEAKRAKNAGSTRFCMGAAWRDVGGRKRGFDRILAMVREIKGMGMEVCTTLGMLSSEQAIALKDAGLTAYNHNLDTSREYYPEVITSRSYDDRLSTISNVRDAGISVCSGGILGLGEQQDDRVGLIWELSRLPEHPESFPVNALVPIKGTPLENNTPVAVEEVVRTIATARIVMPKSIVRIAAGRKMFTDAEQAMCFMSGANAIFSGYMLTTDGVEKDQDAELFEKWGLQPMRPYENVEDTYENKIQAAPSPLQQTQQA</sequence>
<dbReference type="PANTHER" id="PTHR22976">
    <property type="entry name" value="BIOTIN SYNTHASE"/>
    <property type="match status" value="1"/>
</dbReference>
<dbReference type="GO" id="GO:0051537">
    <property type="term" value="F:2 iron, 2 sulfur cluster binding"/>
    <property type="evidence" value="ECO:0007669"/>
    <property type="project" value="UniProtKB-KW"/>
</dbReference>
<dbReference type="Pfam" id="PF06968">
    <property type="entry name" value="BATS"/>
    <property type="match status" value="1"/>
</dbReference>
<dbReference type="FunFam" id="3.20.20.70:FF:000011">
    <property type="entry name" value="Biotin synthase"/>
    <property type="match status" value="1"/>
</dbReference>
<dbReference type="Pfam" id="PF04055">
    <property type="entry name" value="Radical_SAM"/>
    <property type="match status" value="1"/>
</dbReference>
<evidence type="ECO:0000256" key="2">
    <source>
        <dbReference type="ARBA" id="ARBA00010765"/>
    </source>
</evidence>
<dbReference type="PIRSF" id="PIRSF001619">
    <property type="entry name" value="Biotin_synth"/>
    <property type="match status" value="1"/>
</dbReference>
<gene>
    <name evidence="17" type="ORF">E3P86_00510</name>
    <name evidence="16" type="ORF">E3P90_01232</name>
</gene>
<dbReference type="OrthoDB" id="2414104at2759"/>
<dbReference type="SFLD" id="SFLDG01060">
    <property type="entry name" value="BATS_domain_containing"/>
    <property type="match status" value="1"/>
</dbReference>
<dbReference type="Proteomes" id="UP000310689">
    <property type="component" value="Unassembled WGS sequence"/>
</dbReference>
<feature type="binding site" evidence="13">
    <location>
        <position position="102"/>
    </location>
    <ligand>
        <name>[4Fe-4S] cluster</name>
        <dbReference type="ChEBI" id="CHEBI:49883"/>
        <note>4Fe-4S-S-AdoMet</note>
    </ligand>
</feature>
<evidence type="ECO:0000256" key="10">
    <source>
        <dbReference type="ARBA" id="ARBA00023004"/>
    </source>
</evidence>
<dbReference type="Gene3D" id="3.20.20.70">
    <property type="entry name" value="Aldolase class I"/>
    <property type="match status" value="1"/>
</dbReference>
<dbReference type="InterPro" id="IPR058240">
    <property type="entry name" value="rSAM_sf"/>
</dbReference>
<evidence type="ECO:0000313" key="18">
    <source>
        <dbReference type="Proteomes" id="UP000306954"/>
    </source>
</evidence>
<dbReference type="EMBL" id="SPOF01000010">
    <property type="protein sequence ID" value="TIB14584.1"/>
    <property type="molecule type" value="Genomic_DNA"/>
</dbReference>
<evidence type="ECO:0000259" key="15">
    <source>
        <dbReference type="PROSITE" id="PS51918"/>
    </source>
</evidence>
<keyword evidence="9" id="KW-0093">Biotin biosynthesis</keyword>
<dbReference type="GO" id="GO:0051539">
    <property type="term" value="F:4 iron, 4 sulfur cluster binding"/>
    <property type="evidence" value="ECO:0007669"/>
    <property type="project" value="UniProtKB-KW"/>
</dbReference>
<feature type="domain" description="Radical SAM core" evidence="15">
    <location>
        <begin position="80"/>
        <end position="312"/>
    </location>
</feature>
<evidence type="ECO:0000256" key="5">
    <source>
        <dbReference type="ARBA" id="ARBA00022679"/>
    </source>
</evidence>
<evidence type="ECO:0000256" key="6">
    <source>
        <dbReference type="ARBA" id="ARBA00022691"/>
    </source>
</evidence>
<keyword evidence="10 13" id="KW-0408">Iron</keyword>
<accession>A0A4T0HKN8</accession>
<evidence type="ECO:0000256" key="3">
    <source>
        <dbReference type="ARBA" id="ARBA00012236"/>
    </source>
</evidence>
<comment type="similarity">
    <text evidence="2">Belongs to the radical SAM superfamily. Biotin synthase family.</text>
</comment>
<dbReference type="InterPro" id="IPR006638">
    <property type="entry name" value="Elp3/MiaA/NifB-like_rSAM"/>
</dbReference>
<dbReference type="PANTHER" id="PTHR22976:SF2">
    <property type="entry name" value="BIOTIN SYNTHASE, MITOCHONDRIAL"/>
    <property type="match status" value="1"/>
</dbReference>
<dbReference type="EC" id="2.8.1.6" evidence="3"/>
<evidence type="ECO:0000256" key="11">
    <source>
        <dbReference type="ARBA" id="ARBA00023014"/>
    </source>
</evidence>
<dbReference type="SFLD" id="SFLDF00272">
    <property type="entry name" value="biotin_synthase"/>
    <property type="match status" value="1"/>
</dbReference>
<feature type="region of interest" description="Disordered" evidence="14">
    <location>
        <begin position="25"/>
        <end position="49"/>
    </location>
</feature>
<dbReference type="InterPro" id="IPR024177">
    <property type="entry name" value="Biotin_synthase"/>
</dbReference>
<reference evidence="18 19" key="1">
    <citation type="submission" date="2019-03" db="EMBL/GenBank/DDBJ databases">
        <title>Sequencing 23 genomes of Wallemia ichthyophaga.</title>
        <authorList>
            <person name="Gostincar C."/>
        </authorList>
    </citation>
    <scope>NUCLEOTIDE SEQUENCE [LARGE SCALE GENOMIC DNA]</scope>
    <source>
        <strain evidence="17 19">EXF-6200</strain>
        <strain evidence="16 18">EXF-8621</strain>
    </source>
</reference>
<dbReference type="HAMAP" id="MF_01694">
    <property type="entry name" value="BioB"/>
    <property type="match status" value="1"/>
</dbReference>
<keyword evidence="11 13" id="KW-0411">Iron-sulfur</keyword>
<evidence type="ECO:0000256" key="12">
    <source>
        <dbReference type="ARBA" id="ARBA00034078"/>
    </source>
</evidence>
<feature type="compositionally biased region" description="Basic and acidic residues" evidence="14">
    <location>
        <begin position="40"/>
        <end position="49"/>
    </location>
</feature>
<dbReference type="SMART" id="SM00876">
    <property type="entry name" value="BATS"/>
    <property type="match status" value="1"/>
</dbReference>
<comment type="pathway">
    <text evidence="1">Cofactor biosynthesis; biotin biosynthesis; biotin from 7,8-diaminononanoate: step 2/2.</text>
</comment>
<dbReference type="InterPro" id="IPR007197">
    <property type="entry name" value="rSAM"/>
</dbReference>
<comment type="cofactor">
    <cofactor evidence="13">
        <name>[2Fe-2S] cluster</name>
        <dbReference type="ChEBI" id="CHEBI:190135"/>
    </cofactor>
    <text evidence="13">Binds 1 [2Fe-2S] cluster. The cluster is coordinated with 3 cysteines and 1 arginine.</text>
</comment>
<feature type="binding site" evidence="13">
    <location>
        <position position="307"/>
    </location>
    <ligand>
        <name>[2Fe-2S] cluster</name>
        <dbReference type="ChEBI" id="CHEBI:190135"/>
    </ligand>
</feature>
<dbReference type="SMART" id="SM00729">
    <property type="entry name" value="Elp3"/>
    <property type="match status" value="1"/>
</dbReference>
<dbReference type="UniPathway" id="UPA00078">
    <property type="reaction ID" value="UER00162"/>
</dbReference>
<evidence type="ECO:0000256" key="9">
    <source>
        <dbReference type="ARBA" id="ARBA00022756"/>
    </source>
</evidence>
<organism evidence="16 18">
    <name type="scientific">Wallemia ichthyophaga</name>
    <dbReference type="NCBI Taxonomy" id="245174"/>
    <lineage>
        <taxon>Eukaryota</taxon>
        <taxon>Fungi</taxon>
        <taxon>Dikarya</taxon>
        <taxon>Basidiomycota</taxon>
        <taxon>Wallemiomycotina</taxon>
        <taxon>Wallemiomycetes</taxon>
        <taxon>Wallemiales</taxon>
        <taxon>Wallemiaceae</taxon>
        <taxon>Wallemia</taxon>
    </lineage>
</organism>
<feature type="binding site" evidence="13">
    <location>
        <position position="98"/>
    </location>
    <ligand>
        <name>[4Fe-4S] cluster</name>
        <dbReference type="ChEBI" id="CHEBI:49883"/>
        <note>4Fe-4S-S-AdoMet</note>
    </ligand>
</feature>
<dbReference type="SUPFAM" id="SSF102114">
    <property type="entry name" value="Radical SAM enzymes"/>
    <property type="match status" value="1"/>
</dbReference>
<dbReference type="OMA" id="NICTTHT"/>
<dbReference type="GO" id="GO:0009102">
    <property type="term" value="P:biotin biosynthetic process"/>
    <property type="evidence" value="ECO:0007669"/>
    <property type="project" value="UniProtKB-UniPathway"/>
</dbReference>
<protein>
    <recommendedName>
        <fullName evidence="3">biotin synthase</fullName>
        <ecNumber evidence="3">2.8.1.6</ecNumber>
    </recommendedName>
</protein>
<evidence type="ECO:0000313" key="17">
    <source>
        <dbReference type="EMBL" id="TIB42135.1"/>
    </source>
</evidence>
<evidence type="ECO:0000256" key="4">
    <source>
        <dbReference type="ARBA" id="ARBA00022485"/>
    </source>
</evidence>
<keyword evidence="4 13" id="KW-0004">4Fe-4S</keyword>
<keyword evidence="6 13" id="KW-0949">S-adenosyl-L-methionine</keyword>
<evidence type="ECO:0000256" key="8">
    <source>
        <dbReference type="ARBA" id="ARBA00022723"/>
    </source>
</evidence>
<dbReference type="GO" id="GO:0004076">
    <property type="term" value="F:biotin synthase activity"/>
    <property type="evidence" value="ECO:0007669"/>
    <property type="project" value="UniProtKB-EC"/>
</dbReference>
<evidence type="ECO:0000313" key="19">
    <source>
        <dbReference type="Proteomes" id="UP000310689"/>
    </source>
</evidence>
<feature type="binding site" evidence="13">
    <location>
        <position position="105"/>
    </location>
    <ligand>
        <name>[4Fe-4S] cluster</name>
        <dbReference type="ChEBI" id="CHEBI:49883"/>
        <note>4Fe-4S-S-AdoMet</note>
    </ligand>
</feature>
<dbReference type="InterPro" id="IPR010722">
    <property type="entry name" value="BATS_dom"/>
</dbReference>
<feature type="binding site" evidence="13">
    <location>
        <position position="175"/>
    </location>
    <ligand>
        <name>[2Fe-2S] cluster</name>
        <dbReference type="ChEBI" id="CHEBI:190135"/>
    </ligand>
</feature>
<comment type="caution">
    <text evidence="16">The sequence shown here is derived from an EMBL/GenBank/DDBJ whole genome shotgun (WGS) entry which is preliminary data.</text>
</comment>
<feature type="binding site" evidence="13">
    <location>
        <position position="142"/>
    </location>
    <ligand>
        <name>[2Fe-2S] cluster</name>
        <dbReference type="ChEBI" id="CHEBI:190135"/>
    </ligand>
</feature>
<keyword evidence="7 13" id="KW-0001">2Fe-2S</keyword>
<evidence type="ECO:0000256" key="13">
    <source>
        <dbReference type="PIRSR" id="PIRSR001619-1"/>
    </source>
</evidence>
<evidence type="ECO:0000256" key="1">
    <source>
        <dbReference type="ARBA" id="ARBA00004942"/>
    </source>
</evidence>
<proteinExistence type="inferred from homology"/>
<feature type="binding site" evidence="13">
    <location>
        <position position="235"/>
    </location>
    <ligand>
        <name>[2Fe-2S] cluster</name>
        <dbReference type="ChEBI" id="CHEBI:190135"/>
    </ligand>
</feature>
<dbReference type="InterPro" id="IPR002684">
    <property type="entry name" value="Biotin_synth/BioAB"/>
</dbReference>
<keyword evidence="5" id="KW-0808">Transferase</keyword>
<keyword evidence="8 13" id="KW-0479">Metal-binding</keyword>
<dbReference type="SFLD" id="SFLDS00029">
    <property type="entry name" value="Radical_SAM"/>
    <property type="match status" value="1"/>
</dbReference>
<evidence type="ECO:0000256" key="14">
    <source>
        <dbReference type="SAM" id="MobiDB-lite"/>
    </source>
</evidence>
<dbReference type="InterPro" id="IPR013785">
    <property type="entry name" value="Aldolase_TIM"/>
</dbReference>
<evidence type="ECO:0000313" key="16">
    <source>
        <dbReference type="EMBL" id="TIB14584.1"/>
    </source>
</evidence>
<comment type="cofactor">
    <cofactor evidence="12">
        <name>[2Fe-2S] cluster</name>
        <dbReference type="ChEBI" id="CHEBI:190135"/>
    </cofactor>
</comment>
<dbReference type="PROSITE" id="PS51918">
    <property type="entry name" value="RADICAL_SAM"/>
    <property type="match status" value="1"/>
</dbReference>
<dbReference type="EMBL" id="SPOI01000011">
    <property type="protein sequence ID" value="TIB42135.1"/>
    <property type="molecule type" value="Genomic_DNA"/>
</dbReference>
<dbReference type="CDD" id="cd01335">
    <property type="entry name" value="Radical_SAM"/>
    <property type="match status" value="1"/>
</dbReference>
<dbReference type="GO" id="GO:0046872">
    <property type="term" value="F:metal ion binding"/>
    <property type="evidence" value="ECO:0007669"/>
    <property type="project" value="UniProtKB-KW"/>
</dbReference>
<comment type="cofactor">
    <cofactor evidence="13">
        <name>[4Fe-4S] cluster</name>
        <dbReference type="ChEBI" id="CHEBI:49883"/>
    </cofactor>
    <text evidence="13">Binds 1 [4Fe-4S] cluster. The cluster is coordinated with 3 cysteines and an exchangeable S-adenosyl-L-methionine.</text>
</comment>
<dbReference type="GO" id="GO:0005739">
    <property type="term" value="C:mitochondrion"/>
    <property type="evidence" value="ECO:0007669"/>
    <property type="project" value="TreeGrafter"/>
</dbReference>
<dbReference type="AlphaFoldDB" id="A0A4T0HKN8"/>
<name>A0A4T0HKN8_WALIC</name>
<evidence type="ECO:0000256" key="7">
    <source>
        <dbReference type="ARBA" id="ARBA00022714"/>
    </source>
</evidence>
<dbReference type="NCBIfam" id="TIGR00433">
    <property type="entry name" value="bioB"/>
    <property type="match status" value="1"/>
</dbReference>